<dbReference type="InterPro" id="IPR001646">
    <property type="entry name" value="5peptide_repeat"/>
</dbReference>
<dbReference type="InterPro" id="IPR019734">
    <property type="entry name" value="TPR_rpt"/>
</dbReference>
<dbReference type="SUPFAM" id="SSF141571">
    <property type="entry name" value="Pentapeptide repeat-like"/>
    <property type="match status" value="1"/>
</dbReference>
<dbReference type="PANTHER" id="PTHR47200">
    <property type="entry name" value="THYLAKOID LUMENAL 15 KDA PROTEIN 1, CHLOROPLASTIC"/>
    <property type="match status" value="1"/>
</dbReference>
<dbReference type="SMART" id="SM00028">
    <property type="entry name" value="TPR"/>
    <property type="match status" value="2"/>
</dbReference>
<dbReference type="Proteomes" id="UP000248272">
    <property type="component" value="Unassembled WGS sequence"/>
</dbReference>
<dbReference type="InterPro" id="IPR011990">
    <property type="entry name" value="TPR-like_helical_dom_sf"/>
</dbReference>
<protein>
    <submittedName>
        <fullName evidence="2">Secreted effector protein PipB</fullName>
    </submittedName>
</protein>
<comment type="caution">
    <text evidence="2">The sequence shown here is derived from an EMBL/GenBank/DDBJ whole genome shotgun (WGS) entry which is preliminary data.</text>
</comment>
<dbReference type="Pfam" id="PF00805">
    <property type="entry name" value="Pentapeptide"/>
    <property type="match status" value="1"/>
</dbReference>
<dbReference type="Gene3D" id="2.160.20.80">
    <property type="entry name" value="E3 ubiquitin-protein ligase SopA"/>
    <property type="match status" value="1"/>
</dbReference>
<sequence>MVIINDNQYSYFETMYKSIALTLLLSLPLNLSLVGQTEDLNHLQQLLSTRKCTQCDLSGSGLVQSNLTGAKLNGANLVGANLSQANLSGADLSGANLTGASLFGANLTGANLTGAILTGADLRGAYLNNANLDNTKLDTAYVQGAVGIPSSAGTPELFYGLGMVEGKQGRTSAAIENFNKALTINSEYAPAYLARAMAHYRLGQNALAAQDAQMASTLFQQQGNTPGYEAAENFIKGMEIALKPREQGGGNAQLDQMVQGIGSLLLQFVLPALGLF</sequence>
<dbReference type="SUPFAM" id="SSF48452">
    <property type="entry name" value="TPR-like"/>
    <property type="match status" value="1"/>
</dbReference>
<dbReference type="InterPro" id="IPR044213">
    <property type="entry name" value="At2g44920-like"/>
</dbReference>
<dbReference type="PROSITE" id="PS50005">
    <property type="entry name" value="TPR"/>
    <property type="match status" value="1"/>
</dbReference>
<evidence type="ECO:0000256" key="1">
    <source>
        <dbReference type="PROSITE-ProRule" id="PRU00339"/>
    </source>
</evidence>
<dbReference type="Pfam" id="PF13424">
    <property type="entry name" value="TPR_12"/>
    <property type="match status" value="1"/>
</dbReference>
<accession>A0A2Z6UG93</accession>
<evidence type="ECO:0000313" key="3">
    <source>
        <dbReference type="Proteomes" id="UP000248272"/>
    </source>
</evidence>
<name>A0A2Z6UG93_MICAE</name>
<proteinExistence type="predicted"/>
<dbReference type="PANTHER" id="PTHR47200:SF2">
    <property type="entry name" value="THYLAKOID LUMENAL 15 KDA PROTEIN 1, CHLOROPLASTIC"/>
    <property type="match status" value="1"/>
</dbReference>
<feature type="repeat" description="TPR" evidence="1">
    <location>
        <begin position="155"/>
        <end position="188"/>
    </location>
</feature>
<dbReference type="Gene3D" id="1.25.40.10">
    <property type="entry name" value="Tetratricopeptide repeat domain"/>
    <property type="match status" value="1"/>
</dbReference>
<dbReference type="AlphaFoldDB" id="A0A2Z6UG93"/>
<reference evidence="2 3" key="1">
    <citation type="journal article" date="2018" name="Front. Microbiol.">
        <title>Adaptation of the Freshwater Bloom-Forming Cyanobacterium Microcystis aeruginosa to Brackish Water Is Driven by Recent Horizontal Transfer of Sucrose Genes.</title>
        <authorList>
            <person name="Tanabe Y."/>
            <person name="Hodoki Y."/>
            <person name="Sano T."/>
            <person name="Tada K."/>
            <person name="Watanabe M.M."/>
        </authorList>
    </citation>
    <scope>NUCLEOTIDE SEQUENCE [LARGE SCALE GENOMIC DNA]</scope>
    <source>
        <strain evidence="2 3">Sj</strain>
    </source>
</reference>
<evidence type="ECO:0000313" key="2">
    <source>
        <dbReference type="EMBL" id="GBL09305.1"/>
    </source>
</evidence>
<dbReference type="EMBL" id="BDSG01000013">
    <property type="protein sequence ID" value="GBL09305.1"/>
    <property type="molecule type" value="Genomic_DNA"/>
</dbReference>
<keyword evidence="1" id="KW-0802">TPR repeat</keyword>
<organism evidence="2 3">
    <name type="scientific">Microcystis aeruginosa Sj</name>
    <dbReference type="NCBI Taxonomy" id="1979544"/>
    <lineage>
        <taxon>Bacteria</taxon>
        <taxon>Bacillati</taxon>
        <taxon>Cyanobacteriota</taxon>
        <taxon>Cyanophyceae</taxon>
        <taxon>Oscillatoriophycideae</taxon>
        <taxon>Chroococcales</taxon>
        <taxon>Microcystaceae</taxon>
        <taxon>Microcystis</taxon>
    </lineage>
</organism>
<gene>
    <name evidence="2" type="primary">pipB_2</name>
    <name evidence="2" type="ORF">MSj_00784</name>
</gene>